<keyword evidence="2" id="KW-1185">Reference proteome</keyword>
<proteinExistence type="predicted"/>
<reference evidence="1 2" key="1">
    <citation type="submission" date="2018-06" db="EMBL/GenBank/DDBJ databases">
        <title>Genomic Encyclopedia of Type Strains, Phase III (KMG-III): the genomes of soil and plant-associated and newly described type strains.</title>
        <authorList>
            <person name="Whitman W."/>
        </authorList>
    </citation>
    <scope>NUCLEOTIDE SEQUENCE [LARGE SCALE GENOMIC DNA]</scope>
    <source>
        <strain evidence="1 2">CGMCC 1.8979</strain>
    </source>
</reference>
<accession>A0A327YQ52</accession>
<evidence type="ECO:0000313" key="1">
    <source>
        <dbReference type="EMBL" id="RAK23138.1"/>
    </source>
</evidence>
<comment type="caution">
    <text evidence="1">The sequence shown here is derived from an EMBL/GenBank/DDBJ whole genome shotgun (WGS) entry which is preliminary data.</text>
</comment>
<evidence type="ECO:0000313" key="2">
    <source>
        <dbReference type="Proteomes" id="UP000248555"/>
    </source>
</evidence>
<gene>
    <name evidence="1" type="ORF">B0I26_10192</name>
</gene>
<dbReference type="AlphaFoldDB" id="A0A327YQ52"/>
<protein>
    <submittedName>
        <fullName evidence="1">Uncharacterized protein</fullName>
    </submittedName>
</protein>
<dbReference type="Proteomes" id="UP000248555">
    <property type="component" value="Unassembled WGS sequence"/>
</dbReference>
<dbReference type="EMBL" id="QLMH01000001">
    <property type="protein sequence ID" value="RAK23138.1"/>
    <property type="molecule type" value="Genomic_DNA"/>
</dbReference>
<sequence>MKIIKNMLMSYLTVIMILALLPAFLITNDISLIEEMISSMNR</sequence>
<dbReference type="RefSeq" id="WP_281268660.1">
    <property type="nucleotide sequence ID" value="NZ_QLMH01000001.1"/>
</dbReference>
<organism evidence="1 2">
    <name type="scientific">Paranoxybacillus vitaminiphilus</name>
    <dbReference type="NCBI Taxonomy" id="581036"/>
    <lineage>
        <taxon>Bacteria</taxon>
        <taxon>Bacillati</taxon>
        <taxon>Bacillota</taxon>
        <taxon>Bacilli</taxon>
        <taxon>Bacillales</taxon>
        <taxon>Anoxybacillaceae</taxon>
        <taxon>Paranoxybacillus</taxon>
    </lineage>
</organism>
<name>A0A327YQ52_9BACL</name>